<keyword evidence="2" id="KW-1185">Reference proteome</keyword>
<reference evidence="2" key="1">
    <citation type="journal article" date="2019" name="Int. J. Syst. Evol. Microbiol.">
        <title>The Global Catalogue of Microorganisms (GCM) 10K type strain sequencing project: providing services to taxonomists for standard genome sequencing and annotation.</title>
        <authorList>
            <consortium name="The Broad Institute Genomics Platform"/>
            <consortium name="The Broad Institute Genome Sequencing Center for Infectious Disease"/>
            <person name="Wu L."/>
            <person name="Ma J."/>
        </authorList>
    </citation>
    <scope>NUCLEOTIDE SEQUENCE [LARGE SCALE GENOMIC DNA]</scope>
    <source>
        <strain evidence="2">CCM 9147</strain>
    </source>
</reference>
<dbReference type="Proteomes" id="UP001597340">
    <property type="component" value="Unassembled WGS sequence"/>
</dbReference>
<dbReference type="RefSeq" id="WP_229526703.1">
    <property type="nucleotide sequence ID" value="NZ_JAFFQR010000112.1"/>
</dbReference>
<accession>A0ABW4D9D3</accession>
<evidence type="ECO:0000313" key="2">
    <source>
        <dbReference type="Proteomes" id="UP001597340"/>
    </source>
</evidence>
<comment type="caution">
    <text evidence="1">The sequence shown here is derived from an EMBL/GenBank/DDBJ whole genome shotgun (WGS) entry which is preliminary data.</text>
</comment>
<sequence>MQKFFRTYGTFGCGSWPEDGLPRQQILQLIVRLEREASECEQLVQYKQTVLVRQQQEFEDAKLTAMKMVQDAEEQFGINKEDTG</sequence>
<gene>
    <name evidence="1" type="ORF">ACFQ5D_03785</name>
</gene>
<proteinExistence type="predicted"/>
<protein>
    <submittedName>
        <fullName evidence="1">Uncharacterized protein</fullName>
    </submittedName>
</protein>
<organism evidence="1 2">
    <name type="scientific">Paenibacillus farraposensis</name>
    <dbReference type="NCBI Taxonomy" id="2807095"/>
    <lineage>
        <taxon>Bacteria</taxon>
        <taxon>Bacillati</taxon>
        <taxon>Bacillota</taxon>
        <taxon>Bacilli</taxon>
        <taxon>Bacillales</taxon>
        <taxon>Paenibacillaceae</taxon>
        <taxon>Paenibacillus</taxon>
    </lineage>
</organism>
<evidence type="ECO:0000313" key="1">
    <source>
        <dbReference type="EMBL" id="MFD1460583.1"/>
    </source>
</evidence>
<name>A0ABW4D9D3_9BACL</name>
<dbReference type="EMBL" id="JBHTNZ010000003">
    <property type="protein sequence ID" value="MFD1460583.1"/>
    <property type="molecule type" value="Genomic_DNA"/>
</dbReference>